<evidence type="ECO:0000313" key="3">
    <source>
        <dbReference type="Proteomes" id="UP000248987"/>
    </source>
</evidence>
<keyword evidence="1" id="KW-1133">Transmembrane helix</keyword>
<protein>
    <submittedName>
        <fullName evidence="2">Uncharacterized protein</fullName>
    </submittedName>
</protein>
<name>A0A327SBS4_9FLAO</name>
<dbReference type="RefSeq" id="WP_211272624.1">
    <property type="nucleotide sequence ID" value="NZ_LZRN01000003.1"/>
</dbReference>
<feature type="transmembrane region" description="Helical" evidence="1">
    <location>
        <begin position="6"/>
        <end position="24"/>
    </location>
</feature>
<proteinExistence type="predicted"/>
<accession>A0A327SBS4</accession>
<feature type="transmembrane region" description="Helical" evidence="1">
    <location>
        <begin position="31"/>
        <end position="48"/>
    </location>
</feature>
<reference evidence="2 3" key="1">
    <citation type="submission" date="2018-06" db="EMBL/GenBank/DDBJ databases">
        <title>Genomic Encyclopedia of Archaeal and Bacterial Type Strains, Phase II (KMG-II): from individual species to whole genera.</title>
        <authorList>
            <person name="Goeker M."/>
        </authorList>
    </citation>
    <scope>NUCLEOTIDE SEQUENCE [LARGE SCALE GENOMIC DNA]</scope>
    <source>
        <strain evidence="2 3">DSM 12408</strain>
    </source>
</reference>
<dbReference type="EMBL" id="QLLQ01000002">
    <property type="protein sequence ID" value="RAJ26506.1"/>
    <property type="molecule type" value="Genomic_DNA"/>
</dbReference>
<comment type="caution">
    <text evidence="2">The sequence shown here is derived from an EMBL/GenBank/DDBJ whole genome shotgun (WGS) entry which is preliminary data.</text>
</comment>
<sequence>MDTSRFISLLLIIIGGLVAIYAKAGMDQNQYVLIGGIVILMIGVYRISKNIPSKNDSGAPSDNDEKL</sequence>
<gene>
    <name evidence="2" type="ORF">LX77_00755</name>
</gene>
<evidence type="ECO:0000256" key="1">
    <source>
        <dbReference type="SAM" id="Phobius"/>
    </source>
</evidence>
<keyword evidence="1" id="KW-0812">Transmembrane</keyword>
<dbReference type="Proteomes" id="UP000248987">
    <property type="component" value="Unassembled WGS sequence"/>
</dbReference>
<organism evidence="2 3">
    <name type="scientific">Gelidibacter algens</name>
    <dbReference type="NCBI Taxonomy" id="49280"/>
    <lineage>
        <taxon>Bacteria</taxon>
        <taxon>Pseudomonadati</taxon>
        <taxon>Bacteroidota</taxon>
        <taxon>Flavobacteriia</taxon>
        <taxon>Flavobacteriales</taxon>
        <taxon>Flavobacteriaceae</taxon>
        <taxon>Gelidibacter</taxon>
    </lineage>
</organism>
<dbReference type="AlphaFoldDB" id="A0A327SBS4"/>
<evidence type="ECO:0000313" key="2">
    <source>
        <dbReference type="EMBL" id="RAJ26506.1"/>
    </source>
</evidence>
<keyword evidence="3" id="KW-1185">Reference proteome</keyword>
<keyword evidence="1" id="KW-0472">Membrane</keyword>